<dbReference type="PANTHER" id="PTHR11266">
    <property type="entry name" value="PEROXISOMAL MEMBRANE PROTEIN 2, PXMP2 MPV17"/>
    <property type="match status" value="1"/>
</dbReference>
<dbReference type="EMBL" id="JBGBPQ010000011">
    <property type="protein sequence ID" value="KAL1515724.1"/>
    <property type="molecule type" value="Genomic_DNA"/>
</dbReference>
<evidence type="ECO:0008006" key="9">
    <source>
        <dbReference type="Google" id="ProtNLM"/>
    </source>
</evidence>
<evidence type="ECO:0000313" key="7">
    <source>
        <dbReference type="EMBL" id="KAL1515724.1"/>
    </source>
</evidence>
<evidence type="ECO:0000313" key="8">
    <source>
        <dbReference type="Proteomes" id="UP001515480"/>
    </source>
</evidence>
<reference evidence="7 8" key="1">
    <citation type="journal article" date="2024" name="Science">
        <title>Giant polyketide synthase enzymes in the biosynthesis of giant marine polyether toxins.</title>
        <authorList>
            <person name="Fallon T.R."/>
            <person name="Shende V.V."/>
            <person name="Wierzbicki I.H."/>
            <person name="Pendleton A.L."/>
            <person name="Watervoot N.F."/>
            <person name="Auber R.P."/>
            <person name="Gonzalez D.J."/>
            <person name="Wisecaver J.H."/>
            <person name="Moore B.S."/>
        </authorList>
    </citation>
    <scope>NUCLEOTIDE SEQUENCE [LARGE SCALE GENOMIC DNA]</scope>
    <source>
        <strain evidence="7 8">12B1</strain>
    </source>
</reference>
<comment type="similarity">
    <text evidence="2 6">Belongs to the peroxisomal membrane protein PXMP2/4 family.</text>
</comment>
<name>A0AB34JB05_PRYPA</name>
<dbReference type="GO" id="GO:0016020">
    <property type="term" value="C:membrane"/>
    <property type="evidence" value="ECO:0007669"/>
    <property type="project" value="UniProtKB-SubCell"/>
</dbReference>
<evidence type="ECO:0000256" key="1">
    <source>
        <dbReference type="ARBA" id="ARBA00004141"/>
    </source>
</evidence>
<keyword evidence="3" id="KW-0812">Transmembrane</keyword>
<protein>
    <recommendedName>
        <fullName evidence="9">Peroxisomal membrane protein PEX16</fullName>
    </recommendedName>
</protein>
<keyword evidence="5" id="KW-0472">Membrane</keyword>
<dbReference type="GO" id="GO:0005737">
    <property type="term" value="C:cytoplasm"/>
    <property type="evidence" value="ECO:0007669"/>
    <property type="project" value="TreeGrafter"/>
</dbReference>
<evidence type="ECO:0000256" key="4">
    <source>
        <dbReference type="ARBA" id="ARBA00022989"/>
    </source>
</evidence>
<evidence type="ECO:0000256" key="3">
    <source>
        <dbReference type="ARBA" id="ARBA00022692"/>
    </source>
</evidence>
<dbReference type="AlphaFoldDB" id="A0AB34JB05"/>
<dbReference type="Pfam" id="PF04117">
    <property type="entry name" value="Mpv17_PMP22"/>
    <property type="match status" value="1"/>
</dbReference>
<evidence type="ECO:0000256" key="5">
    <source>
        <dbReference type="ARBA" id="ARBA00023136"/>
    </source>
</evidence>
<sequence>MASLPSKALAAYLRALDSHPLSTQMAASAALWSAGDVVAQHLEQGAPRRWLWGDSQTTTEGNAVLDRRRLLAQTAYSAVVWAPAAHYWYEALDKVVRKVARVGTIKFVGAKLALEMVTLHPLSLVAFFATVGLINGERPAQIFAQLRRDLAPTLALEWALWAPLDIANFKFVPVRHQLLVTNCGCLVESVGLSLVKSNGICVPGSH</sequence>
<keyword evidence="8" id="KW-1185">Reference proteome</keyword>
<comment type="caution">
    <text evidence="7">The sequence shown here is derived from an EMBL/GenBank/DDBJ whole genome shotgun (WGS) entry which is preliminary data.</text>
</comment>
<dbReference type="InterPro" id="IPR007248">
    <property type="entry name" value="Mpv17_PMP22"/>
</dbReference>
<accession>A0AB34JB05</accession>
<evidence type="ECO:0000256" key="6">
    <source>
        <dbReference type="RuleBase" id="RU363053"/>
    </source>
</evidence>
<comment type="subcellular location">
    <subcellularLocation>
        <location evidence="1">Membrane</location>
        <topology evidence="1">Multi-pass membrane protein</topology>
    </subcellularLocation>
</comment>
<organism evidence="7 8">
    <name type="scientific">Prymnesium parvum</name>
    <name type="common">Toxic golden alga</name>
    <dbReference type="NCBI Taxonomy" id="97485"/>
    <lineage>
        <taxon>Eukaryota</taxon>
        <taxon>Haptista</taxon>
        <taxon>Haptophyta</taxon>
        <taxon>Prymnesiophyceae</taxon>
        <taxon>Prymnesiales</taxon>
        <taxon>Prymnesiaceae</taxon>
        <taxon>Prymnesium</taxon>
    </lineage>
</organism>
<dbReference type="Proteomes" id="UP001515480">
    <property type="component" value="Unassembled WGS sequence"/>
</dbReference>
<dbReference type="PANTHER" id="PTHR11266:SF17">
    <property type="entry name" value="PROTEIN MPV17"/>
    <property type="match status" value="1"/>
</dbReference>
<gene>
    <name evidence="7" type="ORF">AB1Y20_002340</name>
</gene>
<evidence type="ECO:0000256" key="2">
    <source>
        <dbReference type="ARBA" id="ARBA00006824"/>
    </source>
</evidence>
<keyword evidence="4" id="KW-1133">Transmembrane helix</keyword>
<proteinExistence type="inferred from homology"/>